<reference evidence="1" key="1">
    <citation type="submission" date="2023-04" db="EMBL/GenBank/DDBJ databases">
        <authorList>
            <consortium name="ELIXIR-Norway"/>
        </authorList>
    </citation>
    <scope>NUCLEOTIDE SEQUENCE [LARGE SCALE GENOMIC DNA]</scope>
</reference>
<sequence length="113" mass="12523">MPQCLGPACGDPSHPPLSRLPLTCLHPHSSTLWDSQRSPRCDSSSDIRSCIVSSPAHLSRPPRAPSPLDYFHSSCKMQPRRLLTEKHVLTQHGACHIRTTVHMSALKTRLCLP</sequence>
<organism evidence="1 2">
    <name type="scientific">Rangifer tarandus platyrhynchus</name>
    <name type="common">Svalbard reindeer</name>
    <dbReference type="NCBI Taxonomy" id="3082113"/>
    <lineage>
        <taxon>Eukaryota</taxon>
        <taxon>Metazoa</taxon>
        <taxon>Chordata</taxon>
        <taxon>Craniata</taxon>
        <taxon>Vertebrata</taxon>
        <taxon>Euteleostomi</taxon>
        <taxon>Mammalia</taxon>
        <taxon>Eutheria</taxon>
        <taxon>Laurasiatheria</taxon>
        <taxon>Artiodactyla</taxon>
        <taxon>Ruminantia</taxon>
        <taxon>Pecora</taxon>
        <taxon>Cervidae</taxon>
        <taxon>Odocoileinae</taxon>
        <taxon>Rangifer</taxon>
    </lineage>
</organism>
<name>A0ABN8YR18_RANTA</name>
<accession>A0ABN8YR18</accession>
<evidence type="ECO:0000313" key="2">
    <source>
        <dbReference type="Proteomes" id="UP001176941"/>
    </source>
</evidence>
<proteinExistence type="predicted"/>
<protein>
    <submittedName>
        <fullName evidence="1">Uncharacterized protein</fullName>
    </submittedName>
</protein>
<evidence type="ECO:0000313" key="1">
    <source>
        <dbReference type="EMBL" id="CAI9164017.1"/>
    </source>
</evidence>
<dbReference type="EMBL" id="OX459958">
    <property type="protein sequence ID" value="CAI9164017.1"/>
    <property type="molecule type" value="Genomic_DNA"/>
</dbReference>
<keyword evidence="2" id="KW-1185">Reference proteome</keyword>
<gene>
    <name evidence="1" type="ORF">MRATA1EN1_LOCUS12979</name>
</gene>
<dbReference type="Proteomes" id="UP001176941">
    <property type="component" value="Chromosome 22"/>
</dbReference>